<feature type="compositionally biased region" description="Pro residues" evidence="1">
    <location>
        <begin position="514"/>
        <end position="527"/>
    </location>
</feature>
<reference evidence="2" key="1">
    <citation type="submission" date="2020-05" db="EMBL/GenBank/DDBJ databases">
        <authorList>
            <person name="Chiriac C."/>
            <person name="Salcher M."/>
            <person name="Ghai R."/>
            <person name="Kavagutti S V."/>
        </authorList>
    </citation>
    <scope>NUCLEOTIDE SEQUENCE</scope>
</reference>
<proteinExistence type="predicted"/>
<feature type="compositionally biased region" description="Gly residues" evidence="1">
    <location>
        <begin position="494"/>
        <end position="510"/>
    </location>
</feature>
<name>A0A6J7JXW7_9ZZZZ</name>
<organism evidence="2">
    <name type="scientific">freshwater metagenome</name>
    <dbReference type="NCBI Taxonomy" id="449393"/>
    <lineage>
        <taxon>unclassified sequences</taxon>
        <taxon>metagenomes</taxon>
        <taxon>ecological metagenomes</taxon>
    </lineage>
</organism>
<feature type="region of interest" description="Disordered" evidence="1">
    <location>
        <begin position="489"/>
        <end position="527"/>
    </location>
</feature>
<dbReference type="AlphaFoldDB" id="A0A6J7JXW7"/>
<evidence type="ECO:0000256" key="1">
    <source>
        <dbReference type="SAM" id="MobiDB-lite"/>
    </source>
</evidence>
<dbReference type="PANTHER" id="PTHR42996:SF1">
    <property type="entry name" value="PHOSPHATE-BINDING PROTEIN PSTS"/>
    <property type="match status" value="1"/>
</dbReference>
<dbReference type="PANTHER" id="PTHR42996">
    <property type="entry name" value="PHOSPHATE-BINDING PROTEIN PSTS"/>
    <property type="match status" value="1"/>
</dbReference>
<accession>A0A6J7JXW7</accession>
<dbReference type="Gene3D" id="3.40.190.10">
    <property type="entry name" value="Periplasmic binding protein-like II"/>
    <property type="match status" value="2"/>
</dbReference>
<evidence type="ECO:0000313" key="2">
    <source>
        <dbReference type="EMBL" id="CAB4948085.1"/>
    </source>
</evidence>
<protein>
    <submittedName>
        <fullName evidence="2">Unannotated protein</fullName>
    </submittedName>
</protein>
<dbReference type="SUPFAM" id="SSF53850">
    <property type="entry name" value="Periplasmic binding protein-like II"/>
    <property type="match status" value="1"/>
</dbReference>
<dbReference type="InterPro" id="IPR050962">
    <property type="entry name" value="Phosphate-bind_PstS"/>
</dbReference>
<dbReference type="EMBL" id="CAFBMK010000312">
    <property type="protein sequence ID" value="CAB4948085.1"/>
    <property type="molecule type" value="Genomic_DNA"/>
</dbReference>
<gene>
    <name evidence="2" type="ORF">UFOPK3564_03339</name>
</gene>
<sequence length="658" mass="65309">MRTFTSLRIGAAAATAATGAVCALAVVPASAGAAFDPSFSAQCQGASSIAGRGASFQRTAQLAWGARALAPDAADPTATGFGYATTADGGCASFKLPTAGSNSVTFEPRGSGDGRNALGASTAAGVAGVRDTAVHFGAADEPPSAAQIAAANNGPDAAAGTADDAVLYTVPVAQSAVGVVVKLPDGCTVPYAAHQLSRANLEGAFAAAAGFTTWGDVLPAMTGADAAGTAACKAKVFKRVVRFDSSGTTFAFKNYLRDIKPGDFPATLGNTAWPNNTDGSATAVARPATNGAGAQLDLLSTQTANGGIGYADLGAARSRGYDTDVAGTTPSDTDSTFWVRIERKDGAFQSPALGDTKGTANTGANCRNVTYADAGTGGLPTVKQSWLDVTASASTADYPLCALTYGLVWEDLAKAGVGRAAGKPEYTQGQARGVKDYFGYVLSIGGGQKELAPAGYQALPAVSGTTATAGSVLAIAQAAQKELTWNRSAVVNPGTGGGGTGGGGTGGGGTPTTPVTPAPTPTTPAPAPVPSVPVVVPPAPRPAVPAPTPATPAKATVRIARAAALKGRRITLSVTPSAAGRVSVSATTGTGRKKVTVATGSATAKKAGALKVTLKPTSKGRRALKAGRSVRISFKVTFTDADGSKTTVTRTIKVKIKR</sequence>